<keyword evidence="4" id="KW-0804">Transcription</keyword>
<dbReference type="GO" id="GO:0003677">
    <property type="term" value="F:DNA binding"/>
    <property type="evidence" value="ECO:0007669"/>
    <property type="project" value="InterPro"/>
</dbReference>
<dbReference type="EMBL" id="QCXX01000002">
    <property type="protein sequence ID" value="PUV25020.1"/>
    <property type="molecule type" value="Genomic_DNA"/>
</dbReference>
<feature type="domain" description="RNA polymerase sigma-70 region 2" evidence="5">
    <location>
        <begin position="29"/>
        <end position="94"/>
    </location>
</feature>
<evidence type="ECO:0000256" key="1">
    <source>
        <dbReference type="ARBA" id="ARBA00010641"/>
    </source>
</evidence>
<organism evidence="7 8">
    <name type="scientific">Sphingobacterium athyrii</name>
    <dbReference type="NCBI Taxonomy" id="2152717"/>
    <lineage>
        <taxon>Bacteria</taxon>
        <taxon>Pseudomonadati</taxon>
        <taxon>Bacteroidota</taxon>
        <taxon>Sphingobacteriia</taxon>
        <taxon>Sphingobacteriales</taxon>
        <taxon>Sphingobacteriaceae</taxon>
        <taxon>Sphingobacterium</taxon>
    </lineage>
</organism>
<dbReference type="InterPro" id="IPR014284">
    <property type="entry name" value="RNA_pol_sigma-70_dom"/>
</dbReference>
<protein>
    <submittedName>
        <fullName evidence="7">RNA polymerase sigma-70 factor</fullName>
    </submittedName>
</protein>
<dbReference type="InterPro" id="IPR039425">
    <property type="entry name" value="RNA_pol_sigma-70-like"/>
</dbReference>
<dbReference type="InterPro" id="IPR007627">
    <property type="entry name" value="RNA_pol_sigma70_r2"/>
</dbReference>
<keyword evidence="3" id="KW-0731">Sigma factor</keyword>
<comment type="similarity">
    <text evidence="1">Belongs to the sigma-70 factor family. ECF subfamily.</text>
</comment>
<dbReference type="SUPFAM" id="SSF88659">
    <property type="entry name" value="Sigma3 and sigma4 domains of RNA polymerase sigma factors"/>
    <property type="match status" value="1"/>
</dbReference>
<dbReference type="PANTHER" id="PTHR43133">
    <property type="entry name" value="RNA POLYMERASE ECF-TYPE SIGMA FACTO"/>
    <property type="match status" value="1"/>
</dbReference>
<dbReference type="Pfam" id="PF04542">
    <property type="entry name" value="Sigma70_r2"/>
    <property type="match status" value="1"/>
</dbReference>
<dbReference type="GO" id="GO:0016987">
    <property type="term" value="F:sigma factor activity"/>
    <property type="evidence" value="ECO:0007669"/>
    <property type="project" value="UniProtKB-KW"/>
</dbReference>
<dbReference type="GO" id="GO:0006352">
    <property type="term" value="P:DNA-templated transcription initiation"/>
    <property type="evidence" value="ECO:0007669"/>
    <property type="project" value="InterPro"/>
</dbReference>
<keyword evidence="8" id="KW-1185">Reference proteome</keyword>
<dbReference type="SUPFAM" id="SSF88946">
    <property type="entry name" value="Sigma2 domain of RNA polymerase sigma factors"/>
    <property type="match status" value="1"/>
</dbReference>
<dbReference type="InterPro" id="IPR013249">
    <property type="entry name" value="RNA_pol_sigma70_r4_t2"/>
</dbReference>
<dbReference type="RefSeq" id="WP_108633352.1">
    <property type="nucleotide sequence ID" value="NZ_QCXX01000002.1"/>
</dbReference>
<name>A0A363NWA3_9SPHI</name>
<dbReference type="InterPro" id="IPR013324">
    <property type="entry name" value="RNA_pol_sigma_r3/r4-like"/>
</dbReference>
<dbReference type="Proteomes" id="UP000250831">
    <property type="component" value="Unassembled WGS sequence"/>
</dbReference>
<accession>A0A363NWA3</accession>
<evidence type="ECO:0000256" key="2">
    <source>
        <dbReference type="ARBA" id="ARBA00023015"/>
    </source>
</evidence>
<dbReference type="OrthoDB" id="653814at2"/>
<evidence type="ECO:0000259" key="6">
    <source>
        <dbReference type="Pfam" id="PF08281"/>
    </source>
</evidence>
<proteinExistence type="inferred from homology"/>
<keyword evidence="2" id="KW-0805">Transcription regulation</keyword>
<comment type="caution">
    <text evidence="7">The sequence shown here is derived from an EMBL/GenBank/DDBJ whole genome shotgun (WGS) entry which is preliminary data.</text>
</comment>
<dbReference type="InterPro" id="IPR036388">
    <property type="entry name" value="WH-like_DNA-bd_sf"/>
</dbReference>
<gene>
    <name evidence="7" type="ORF">DCO56_08745</name>
</gene>
<sequence length="199" mass="23435">MKKEVLTVLSDSILLRRFINGDQGAFDMLFKRYHRASFQYCFKFIRDKPMSEELAMDVLFRIWKNREKLPENIEFSFYLRRALKNAVYNHFRSKLAETVHIDNIPEEKLLSSSTVDGNILDAEMIRIYEETINHLSPQKQLVFRMSREENLTYAQISEKLGISINVVEKYMVSALAICRRQLAEKLVSVLVILSLNLFF</sequence>
<dbReference type="Gene3D" id="1.10.10.10">
    <property type="entry name" value="Winged helix-like DNA-binding domain superfamily/Winged helix DNA-binding domain"/>
    <property type="match status" value="1"/>
</dbReference>
<evidence type="ECO:0000313" key="8">
    <source>
        <dbReference type="Proteomes" id="UP000250831"/>
    </source>
</evidence>
<evidence type="ECO:0000256" key="4">
    <source>
        <dbReference type="ARBA" id="ARBA00023163"/>
    </source>
</evidence>
<dbReference type="NCBIfam" id="TIGR02937">
    <property type="entry name" value="sigma70-ECF"/>
    <property type="match status" value="1"/>
</dbReference>
<evidence type="ECO:0000256" key="3">
    <source>
        <dbReference type="ARBA" id="ARBA00023082"/>
    </source>
</evidence>
<evidence type="ECO:0000259" key="5">
    <source>
        <dbReference type="Pfam" id="PF04542"/>
    </source>
</evidence>
<reference evidence="7 8" key="1">
    <citation type="submission" date="2018-04" db="EMBL/GenBank/DDBJ databases">
        <title>Sphingobacterium sp. M46 Genome.</title>
        <authorList>
            <person name="Cheng J."/>
            <person name="Li Y."/>
        </authorList>
    </citation>
    <scope>NUCLEOTIDE SEQUENCE [LARGE SCALE GENOMIC DNA]</scope>
    <source>
        <strain evidence="7 8">M46</strain>
    </source>
</reference>
<dbReference type="Pfam" id="PF08281">
    <property type="entry name" value="Sigma70_r4_2"/>
    <property type="match status" value="1"/>
</dbReference>
<feature type="domain" description="RNA polymerase sigma factor 70 region 4 type 2" evidence="6">
    <location>
        <begin position="127"/>
        <end position="176"/>
    </location>
</feature>
<dbReference type="PANTHER" id="PTHR43133:SF46">
    <property type="entry name" value="RNA POLYMERASE SIGMA-70 FACTOR ECF SUBFAMILY"/>
    <property type="match status" value="1"/>
</dbReference>
<dbReference type="InterPro" id="IPR013325">
    <property type="entry name" value="RNA_pol_sigma_r2"/>
</dbReference>
<evidence type="ECO:0000313" key="7">
    <source>
        <dbReference type="EMBL" id="PUV25020.1"/>
    </source>
</evidence>
<dbReference type="AlphaFoldDB" id="A0A363NWA3"/>
<dbReference type="Gene3D" id="1.10.1740.10">
    <property type="match status" value="1"/>
</dbReference>